<reference evidence="1" key="1">
    <citation type="submission" date="2018-11" db="EMBL/GenBank/DDBJ databases">
        <authorList>
            <consortium name="Genoscope - CEA"/>
            <person name="William W."/>
        </authorList>
    </citation>
    <scope>NUCLEOTIDE SEQUENCE</scope>
</reference>
<dbReference type="AlphaFoldDB" id="A0A3P6FHM3"/>
<proteinExistence type="predicted"/>
<organism evidence="1">
    <name type="scientific">Brassica oleracea</name>
    <name type="common">Wild cabbage</name>
    <dbReference type="NCBI Taxonomy" id="3712"/>
    <lineage>
        <taxon>Eukaryota</taxon>
        <taxon>Viridiplantae</taxon>
        <taxon>Streptophyta</taxon>
        <taxon>Embryophyta</taxon>
        <taxon>Tracheophyta</taxon>
        <taxon>Spermatophyta</taxon>
        <taxon>Magnoliopsida</taxon>
        <taxon>eudicotyledons</taxon>
        <taxon>Gunneridae</taxon>
        <taxon>Pentapetalae</taxon>
        <taxon>rosids</taxon>
        <taxon>malvids</taxon>
        <taxon>Brassicales</taxon>
        <taxon>Brassicaceae</taxon>
        <taxon>Brassiceae</taxon>
        <taxon>Brassica</taxon>
    </lineage>
</organism>
<dbReference type="EMBL" id="LR031877">
    <property type="protein sequence ID" value="VDD47264.1"/>
    <property type="molecule type" value="Genomic_DNA"/>
</dbReference>
<gene>
    <name evidence="1" type="ORF">BOLC5T34811H</name>
</gene>
<evidence type="ECO:0000313" key="1">
    <source>
        <dbReference type="EMBL" id="VDD47264.1"/>
    </source>
</evidence>
<sequence length="205" mass="22694">MGFLILVVLRNTQSQSLYSTKISHRNSFLCFGGWGLILEMAMQNMRESLLSAPQIPWWNAFGSQPLAPASLAGDSDSFPVGYAGETEHGGDKQSNSASHLAFSLGDVKNSRDVTKPHGSAFSMKPPLLGTWIFSATDVHKVSLCGRRILWSCCFSLWISEQSNAPSKHGNRRWNNLRQLKAIPWYHKATPVPCKSCFCSSSQQTE</sequence>
<accession>A0A3P6FHM3</accession>
<name>A0A3P6FHM3_BRAOL</name>
<protein>
    <submittedName>
        <fullName evidence="1">Uncharacterized protein</fullName>
    </submittedName>
</protein>